<dbReference type="EnsemblPlants" id="Pp3c6_24729V3.1">
    <property type="protein sequence ID" value="Pp3c6_24729V3.1"/>
    <property type="gene ID" value="Pp3c6_24729"/>
</dbReference>
<accession>A9S7B2</accession>
<evidence type="ECO:0000313" key="1">
    <source>
        <dbReference type="EMBL" id="PNR53064.1"/>
    </source>
</evidence>
<evidence type="ECO:0000313" key="2">
    <source>
        <dbReference type="EnsemblPlants" id="Pp3c6_24729V3.1"/>
    </source>
</evidence>
<reference evidence="2" key="3">
    <citation type="submission" date="2020-12" db="UniProtKB">
        <authorList>
            <consortium name="EnsemblPlants"/>
        </authorList>
    </citation>
    <scope>IDENTIFICATION</scope>
</reference>
<name>A9S7B2_PHYPA</name>
<evidence type="ECO:0000313" key="3">
    <source>
        <dbReference type="Proteomes" id="UP000006727"/>
    </source>
</evidence>
<keyword evidence="3" id="KW-1185">Reference proteome</keyword>
<dbReference type="Gramene" id="Pp3c6_24729V3.1">
    <property type="protein sequence ID" value="Pp3c6_24729V3.1"/>
    <property type="gene ID" value="Pp3c6_24729"/>
</dbReference>
<dbReference type="HOGENOM" id="CLU_1191591_0_0_1"/>
<dbReference type="EMBL" id="ABEU02000006">
    <property type="protein sequence ID" value="PNR53064.1"/>
    <property type="molecule type" value="Genomic_DNA"/>
</dbReference>
<proteinExistence type="predicted"/>
<gene>
    <name evidence="1" type="ORF">PHYPA_009439</name>
</gene>
<dbReference type="AlphaFoldDB" id="A9S7B2"/>
<sequence length="233" mass="26475">MTLKFSTQGFKQYQVFNPDIVLPAGYEWPSHEYRAQKRSEEALDNTVAEFWAQSTSSRTSISFSVNLHNFTARADTMMPFYIDAIAHATSPTVNTAPQYHKHHREAAAAGSYSPQFRKVALHHELVVLRRTKQSAERRVLPNLKPAHDGVTQNSGATAKSPQEVAALKRTMSMVDQKMVWLEREGLYYESMLVNELPYTGHKSANLQDEGNEAPLLTRPRSCFGHTPWRFLTH</sequence>
<reference evidence="1 3" key="2">
    <citation type="journal article" date="2018" name="Plant J.">
        <title>The Physcomitrella patens chromosome-scale assembly reveals moss genome structure and evolution.</title>
        <authorList>
            <person name="Lang D."/>
            <person name="Ullrich K.K."/>
            <person name="Murat F."/>
            <person name="Fuchs J."/>
            <person name="Jenkins J."/>
            <person name="Haas F.B."/>
            <person name="Piednoel M."/>
            <person name="Gundlach H."/>
            <person name="Van Bel M."/>
            <person name="Meyberg R."/>
            <person name="Vives C."/>
            <person name="Morata J."/>
            <person name="Symeonidi A."/>
            <person name="Hiss M."/>
            <person name="Muchero W."/>
            <person name="Kamisugi Y."/>
            <person name="Saleh O."/>
            <person name="Blanc G."/>
            <person name="Decker E.L."/>
            <person name="van Gessel N."/>
            <person name="Grimwood J."/>
            <person name="Hayes R.D."/>
            <person name="Graham S.W."/>
            <person name="Gunter L.E."/>
            <person name="McDaniel S.F."/>
            <person name="Hoernstein S.N.W."/>
            <person name="Larsson A."/>
            <person name="Li F.W."/>
            <person name="Perroud P.F."/>
            <person name="Phillips J."/>
            <person name="Ranjan P."/>
            <person name="Rokshar D.S."/>
            <person name="Rothfels C.J."/>
            <person name="Schneider L."/>
            <person name="Shu S."/>
            <person name="Stevenson D.W."/>
            <person name="Thummler F."/>
            <person name="Tillich M."/>
            <person name="Villarreal Aguilar J.C."/>
            <person name="Widiez T."/>
            <person name="Wong G.K."/>
            <person name="Wymore A."/>
            <person name="Zhang Y."/>
            <person name="Zimmer A.D."/>
            <person name="Quatrano R.S."/>
            <person name="Mayer K.F.X."/>
            <person name="Goodstein D."/>
            <person name="Casacuberta J.M."/>
            <person name="Vandepoele K."/>
            <person name="Reski R."/>
            <person name="Cuming A.C."/>
            <person name="Tuskan G.A."/>
            <person name="Maumus F."/>
            <person name="Salse J."/>
            <person name="Schmutz J."/>
            <person name="Rensing S.A."/>
        </authorList>
    </citation>
    <scope>NUCLEOTIDE SEQUENCE [LARGE SCALE GENOMIC DNA]</scope>
    <source>
        <strain evidence="2 3">cv. Gransden 2004</strain>
    </source>
</reference>
<dbReference type="InParanoid" id="A9S7B2"/>
<dbReference type="Proteomes" id="UP000006727">
    <property type="component" value="Chromosome 6"/>
</dbReference>
<protein>
    <submittedName>
        <fullName evidence="1 2">Uncharacterized protein</fullName>
    </submittedName>
</protein>
<reference evidence="1 3" key="1">
    <citation type="journal article" date="2008" name="Science">
        <title>The Physcomitrella genome reveals evolutionary insights into the conquest of land by plants.</title>
        <authorList>
            <person name="Rensing S."/>
            <person name="Lang D."/>
            <person name="Zimmer A."/>
            <person name="Terry A."/>
            <person name="Salamov A."/>
            <person name="Shapiro H."/>
            <person name="Nishiyama T."/>
            <person name="Perroud P.-F."/>
            <person name="Lindquist E."/>
            <person name="Kamisugi Y."/>
            <person name="Tanahashi T."/>
            <person name="Sakakibara K."/>
            <person name="Fujita T."/>
            <person name="Oishi K."/>
            <person name="Shin-I T."/>
            <person name="Kuroki Y."/>
            <person name="Toyoda A."/>
            <person name="Suzuki Y."/>
            <person name="Hashimoto A."/>
            <person name="Yamaguchi K."/>
            <person name="Sugano A."/>
            <person name="Kohara Y."/>
            <person name="Fujiyama A."/>
            <person name="Anterola A."/>
            <person name="Aoki S."/>
            <person name="Ashton N."/>
            <person name="Barbazuk W.B."/>
            <person name="Barker E."/>
            <person name="Bennetzen J."/>
            <person name="Bezanilla M."/>
            <person name="Blankenship R."/>
            <person name="Cho S.H."/>
            <person name="Dutcher S."/>
            <person name="Estelle M."/>
            <person name="Fawcett J.A."/>
            <person name="Gundlach H."/>
            <person name="Hanada K."/>
            <person name="Heyl A."/>
            <person name="Hicks K.A."/>
            <person name="Hugh J."/>
            <person name="Lohr M."/>
            <person name="Mayer K."/>
            <person name="Melkozernov A."/>
            <person name="Murata T."/>
            <person name="Nelson D."/>
            <person name="Pils B."/>
            <person name="Prigge M."/>
            <person name="Reiss B."/>
            <person name="Renner T."/>
            <person name="Rombauts S."/>
            <person name="Rushton P."/>
            <person name="Sanderfoot A."/>
            <person name="Schween G."/>
            <person name="Shiu S.-H."/>
            <person name="Stueber K."/>
            <person name="Theodoulou F.L."/>
            <person name="Tu H."/>
            <person name="Van de Peer Y."/>
            <person name="Verrier P.J."/>
            <person name="Waters E."/>
            <person name="Wood A."/>
            <person name="Yang L."/>
            <person name="Cove D."/>
            <person name="Cuming A."/>
            <person name="Hasebe M."/>
            <person name="Lucas S."/>
            <person name="Mishler D.B."/>
            <person name="Reski R."/>
            <person name="Grigoriev I."/>
            <person name="Quatrano R.S."/>
            <person name="Boore J.L."/>
        </authorList>
    </citation>
    <scope>NUCLEOTIDE SEQUENCE [LARGE SCALE GENOMIC DNA]</scope>
    <source>
        <strain evidence="2 3">cv. Gransden 2004</strain>
    </source>
</reference>
<organism evidence="1">
    <name type="scientific">Physcomitrium patens</name>
    <name type="common">Spreading-leaved earth moss</name>
    <name type="synonym">Physcomitrella patens</name>
    <dbReference type="NCBI Taxonomy" id="3218"/>
    <lineage>
        <taxon>Eukaryota</taxon>
        <taxon>Viridiplantae</taxon>
        <taxon>Streptophyta</taxon>
        <taxon>Embryophyta</taxon>
        <taxon>Bryophyta</taxon>
        <taxon>Bryophytina</taxon>
        <taxon>Bryopsida</taxon>
        <taxon>Funariidae</taxon>
        <taxon>Funariales</taxon>
        <taxon>Funariaceae</taxon>
        <taxon>Physcomitrium</taxon>
    </lineage>
</organism>
<dbReference type="PaxDb" id="3218-PP1S53_210V6.1"/>